<dbReference type="EMBL" id="VFQE01000002">
    <property type="protein sequence ID" value="TQN37765.1"/>
    <property type="molecule type" value="Genomic_DNA"/>
</dbReference>
<dbReference type="Proteomes" id="UP000319865">
    <property type="component" value="Unassembled WGS sequence"/>
</dbReference>
<comment type="caution">
    <text evidence="1">The sequence shown here is derived from an EMBL/GenBank/DDBJ whole genome shotgun (WGS) entry which is preliminary data.</text>
</comment>
<keyword evidence="2" id="KW-1185">Reference proteome</keyword>
<evidence type="ECO:0000313" key="1">
    <source>
        <dbReference type="EMBL" id="TQN37765.1"/>
    </source>
</evidence>
<gene>
    <name evidence="1" type="ORF">FHU33_4431</name>
</gene>
<organism evidence="1 2">
    <name type="scientific">Blastococcus colisei</name>
    <dbReference type="NCBI Taxonomy" id="1564162"/>
    <lineage>
        <taxon>Bacteria</taxon>
        <taxon>Bacillati</taxon>
        <taxon>Actinomycetota</taxon>
        <taxon>Actinomycetes</taxon>
        <taxon>Geodermatophilales</taxon>
        <taxon>Geodermatophilaceae</taxon>
        <taxon>Blastococcus</taxon>
    </lineage>
</organism>
<name>A0A543P0X1_9ACTN</name>
<sequence>MTRRPVVAQDGGPNPAEVIAERAAELRKRVQGFVDAVRR</sequence>
<protein>
    <submittedName>
        <fullName evidence="1">Uncharacterized protein</fullName>
    </submittedName>
</protein>
<proteinExistence type="predicted"/>
<dbReference type="AlphaFoldDB" id="A0A543P0X1"/>
<reference evidence="1 2" key="1">
    <citation type="submission" date="2019-06" db="EMBL/GenBank/DDBJ databases">
        <title>Sequencing the genomes of 1000 actinobacteria strains.</title>
        <authorList>
            <person name="Klenk H.-P."/>
        </authorList>
    </citation>
    <scope>NUCLEOTIDE SEQUENCE [LARGE SCALE GENOMIC DNA]</scope>
    <source>
        <strain evidence="1 2">DSM 46837</strain>
    </source>
</reference>
<accession>A0A543P0X1</accession>
<evidence type="ECO:0000313" key="2">
    <source>
        <dbReference type="Proteomes" id="UP000319865"/>
    </source>
</evidence>